<dbReference type="GO" id="GO:0016874">
    <property type="term" value="F:ligase activity"/>
    <property type="evidence" value="ECO:0007669"/>
    <property type="project" value="UniProtKB-KW"/>
</dbReference>
<comment type="subcellular location">
    <subcellularLocation>
        <location evidence="1">Membrane</location>
        <topology evidence="1">Multi-pass membrane protein</topology>
    </subcellularLocation>
</comment>
<feature type="domain" description="Virulence factor membrane-bound polymerase C-terminal" evidence="7">
    <location>
        <begin position="396"/>
        <end position="559"/>
    </location>
</feature>
<evidence type="ECO:0000256" key="2">
    <source>
        <dbReference type="ARBA" id="ARBA00022692"/>
    </source>
</evidence>
<dbReference type="AlphaFoldDB" id="A0A1M6RV28"/>
<feature type="transmembrane region" description="Helical" evidence="5">
    <location>
        <begin position="409"/>
        <end position="428"/>
    </location>
</feature>
<evidence type="ECO:0000256" key="4">
    <source>
        <dbReference type="ARBA" id="ARBA00023136"/>
    </source>
</evidence>
<dbReference type="EMBL" id="FRAQ01000001">
    <property type="protein sequence ID" value="SHK36382.1"/>
    <property type="molecule type" value="Genomic_DNA"/>
</dbReference>
<evidence type="ECO:0000313" key="9">
    <source>
        <dbReference type="Proteomes" id="UP000184497"/>
    </source>
</evidence>
<feature type="transmembrane region" description="Helical" evidence="5">
    <location>
        <begin position="247"/>
        <end position="265"/>
    </location>
</feature>
<dbReference type="Pfam" id="PF11846">
    <property type="entry name" value="Wzy_C_2"/>
    <property type="match status" value="1"/>
</dbReference>
<evidence type="ECO:0000256" key="5">
    <source>
        <dbReference type="SAM" id="Phobius"/>
    </source>
</evidence>
<dbReference type="PANTHER" id="PTHR37422">
    <property type="entry name" value="TEICHURONIC ACID BIOSYNTHESIS PROTEIN TUAE"/>
    <property type="match status" value="1"/>
</dbReference>
<feature type="transmembrane region" description="Helical" evidence="5">
    <location>
        <begin position="353"/>
        <end position="379"/>
    </location>
</feature>
<dbReference type="STRING" id="564117.SAMN05216369_1694"/>
<sequence length="609" mass="67826">MIRFKAETAGSSLSVSAVLLLFMLAPALGLLKVWPLPTAITAGLTLLCVGLFFGMQFTKRDSSFRFNAAIFFFLGMALALVVSVALNSYANETTWRWYLIAFIVCIMTLVASSELKAKSPQQFHSRISFFLWLGCFAYSVMSLLKYYGVLSLVFTWVEPSSGRLSGIWGQPNLTTTSCWLGLLAGAVVFSRKEQKGWWYVSILVLGWTLACAASRMSWLMAVGLLALVFISRLSRYQVNETFNASRLLAKGTALVIVLVFVVPLLNQPIREALISFNILDKSSVISLADRTVFHDSARLAELSKVFSSASTFSWPQWFIGVGPGNYPTFSYHADMVLPPEGPVAGTWLHSHNLFSMVFVEFGLVGLAFLLTFLVCIAVVALKAPMTLSKFFSIGGIGLLFIHSNLEFPLWYLWFLVLFCLLLTNLFDVKGLKGDSKWLKPVVGFCGLLMVLTLLVNVGYQYSRIAGVALNSQRDRQDYQALAFLANDSLMGPYAVLRKYRDFAPEITNIDWQLLEVRKMKAWQPRDLVILREFSLLVLKRDVSEACEVAEQSAYRYPYSAPIMLDHSLLAGVLSPAQITEIANCIEKGLAPRGETIVSMQKKNQAEISN</sequence>
<gene>
    <name evidence="8" type="ORF">SAMN05216369_1694</name>
</gene>
<evidence type="ECO:0000256" key="3">
    <source>
        <dbReference type="ARBA" id="ARBA00022989"/>
    </source>
</evidence>
<evidence type="ECO:0000256" key="1">
    <source>
        <dbReference type="ARBA" id="ARBA00004141"/>
    </source>
</evidence>
<protein>
    <submittedName>
        <fullName evidence="8">O-antigen ligase</fullName>
    </submittedName>
</protein>
<dbReference type="InterPro" id="IPR007016">
    <property type="entry name" value="O-antigen_ligase-rel_domated"/>
</dbReference>
<dbReference type="GO" id="GO:0016020">
    <property type="term" value="C:membrane"/>
    <property type="evidence" value="ECO:0007669"/>
    <property type="project" value="UniProtKB-SubCell"/>
</dbReference>
<name>A0A1M6RV28_9GAMM</name>
<keyword evidence="4 5" id="KW-0472">Membrane</keyword>
<keyword evidence="2 5" id="KW-0812">Transmembrane</keyword>
<evidence type="ECO:0000259" key="6">
    <source>
        <dbReference type="Pfam" id="PF04932"/>
    </source>
</evidence>
<feature type="transmembrane region" description="Helical" evidence="5">
    <location>
        <begin position="386"/>
        <end position="403"/>
    </location>
</feature>
<keyword evidence="3 5" id="KW-1133">Transmembrane helix</keyword>
<feature type="transmembrane region" description="Helical" evidence="5">
    <location>
        <begin position="167"/>
        <end position="189"/>
    </location>
</feature>
<accession>A0A1M6RV28</accession>
<dbReference type="InterPro" id="IPR021797">
    <property type="entry name" value="Wzy_C_2"/>
</dbReference>
<feature type="transmembrane region" description="Helical" evidence="5">
    <location>
        <begin position="95"/>
        <end position="115"/>
    </location>
</feature>
<dbReference type="PANTHER" id="PTHR37422:SF13">
    <property type="entry name" value="LIPOPOLYSACCHARIDE BIOSYNTHESIS PROTEIN PA4999-RELATED"/>
    <property type="match status" value="1"/>
</dbReference>
<feature type="transmembrane region" description="Helical" evidence="5">
    <location>
        <begin position="218"/>
        <end position="235"/>
    </location>
</feature>
<dbReference type="OrthoDB" id="6349832at2"/>
<keyword evidence="9" id="KW-1185">Reference proteome</keyword>
<feature type="domain" description="O-antigen ligase-related" evidence="6">
    <location>
        <begin position="202"/>
        <end position="370"/>
    </location>
</feature>
<evidence type="ECO:0000313" key="8">
    <source>
        <dbReference type="EMBL" id="SHK36382.1"/>
    </source>
</evidence>
<organism evidence="8 9">
    <name type="scientific">Marinobacter antarcticus</name>
    <dbReference type="NCBI Taxonomy" id="564117"/>
    <lineage>
        <taxon>Bacteria</taxon>
        <taxon>Pseudomonadati</taxon>
        <taxon>Pseudomonadota</taxon>
        <taxon>Gammaproteobacteria</taxon>
        <taxon>Pseudomonadales</taxon>
        <taxon>Marinobacteraceae</taxon>
        <taxon>Marinobacter</taxon>
    </lineage>
</organism>
<dbReference type="InterPro" id="IPR051533">
    <property type="entry name" value="WaaL-like"/>
</dbReference>
<dbReference type="Proteomes" id="UP000184497">
    <property type="component" value="Unassembled WGS sequence"/>
</dbReference>
<feature type="transmembrane region" description="Helical" evidence="5">
    <location>
        <begin position="127"/>
        <end position="147"/>
    </location>
</feature>
<dbReference type="RefSeq" id="WP_072796706.1">
    <property type="nucleotide sequence ID" value="NZ_FRAQ01000001.1"/>
</dbReference>
<dbReference type="Pfam" id="PF04932">
    <property type="entry name" value="Wzy_C"/>
    <property type="match status" value="1"/>
</dbReference>
<feature type="transmembrane region" description="Helical" evidence="5">
    <location>
        <begin position="39"/>
        <end position="57"/>
    </location>
</feature>
<feature type="transmembrane region" description="Helical" evidence="5">
    <location>
        <begin position="440"/>
        <end position="461"/>
    </location>
</feature>
<feature type="transmembrane region" description="Helical" evidence="5">
    <location>
        <begin position="69"/>
        <end position="89"/>
    </location>
</feature>
<feature type="transmembrane region" description="Helical" evidence="5">
    <location>
        <begin position="196"/>
        <end position="212"/>
    </location>
</feature>
<proteinExistence type="predicted"/>
<evidence type="ECO:0000259" key="7">
    <source>
        <dbReference type="Pfam" id="PF11846"/>
    </source>
</evidence>
<keyword evidence="8" id="KW-0436">Ligase</keyword>
<reference evidence="9" key="1">
    <citation type="submission" date="2016-11" db="EMBL/GenBank/DDBJ databases">
        <authorList>
            <person name="Varghese N."/>
            <person name="Submissions S."/>
        </authorList>
    </citation>
    <scope>NUCLEOTIDE SEQUENCE [LARGE SCALE GENOMIC DNA]</scope>
    <source>
        <strain evidence="9">CGMCC 1.10835</strain>
    </source>
</reference>